<comment type="similarity">
    <text evidence="2">Belongs to the NRAMP family.</text>
</comment>
<protein>
    <submittedName>
        <fullName evidence="8">Uncharacterized protein</fullName>
    </submittedName>
</protein>
<keyword evidence="9" id="KW-1185">Reference proteome</keyword>
<feature type="transmembrane region" description="Helical" evidence="7">
    <location>
        <begin position="20"/>
        <end position="37"/>
    </location>
</feature>
<dbReference type="EMBL" id="JAEAOA010001795">
    <property type="protein sequence ID" value="KAK3575778.1"/>
    <property type="molecule type" value="Genomic_DNA"/>
</dbReference>
<dbReference type="NCBIfam" id="NF037982">
    <property type="entry name" value="Nramp_1"/>
    <property type="match status" value="1"/>
</dbReference>
<feature type="transmembrane region" description="Helical" evidence="7">
    <location>
        <begin position="189"/>
        <end position="208"/>
    </location>
</feature>
<keyword evidence="3" id="KW-0813">Transport</keyword>
<evidence type="ECO:0000256" key="5">
    <source>
        <dbReference type="ARBA" id="ARBA00022989"/>
    </source>
</evidence>
<proteinExistence type="inferred from homology"/>
<dbReference type="Pfam" id="PF01566">
    <property type="entry name" value="Nramp"/>
    <property type="match status" value="1"/>
</dbReference>
<feature type="transmembrane region" description="Helical" evidence="7">
    <location>
        <begin position="229"/>
        <end position="255"/>
    </location>
</feature>
<dbReference type="GO" id="GO:0034755">
    <property type="term" value="P:iron ion transmembrane transport"/>
    <property type="evidence" value="ECO:0007669"/>
    <property type="project" value="TreeGrafter"/>
</dbReference>
<organism evidence="8 9">
    <name type="scientific">Potamilus streckersoni</name>
    <dbReference type="NCBI Taxonomy" id="2493646"/>
    <lineage>
        <taxon>Eukaryota</taxon>
        <taxon>Metazoa</taxon>
        <taxon>Spiralia</taxon>
        <taxon>Lophotrochozoa</taxon>
        <taxon>Mollusca</taxon>
        <taxon>Bivalvia</taxon>
        <taxon>Autobranchia</taxon>
        <taxon>Heteroconchia</taxon>
        <taxon>Palaeoheterodonta</taxon>
        <taxon>Unionida</taxon>
        <taxon>Unionoidea</taxon>
        <taxon>Unionidae</taxon>
        <taxon>Ambleminae</taxon>
        <taxon>Lampsilini</taxon>
        <taxon>Potamilus</taxon>
    </lineage>
</organism>
<evidence type="ECO:0000256" key="2">
    <source>
        <dbReference type="ARBA" id="ARBA00006670"/>
    </source>
</evidence>
<reference evidence="8" key="1">
    <citation type="journal article" date="2021" name="Genome Biol. Evol.">
        <title>A High-Quality Reference Genome for a Parasitic Bivalve with Doubly Uniparental Inheritance (Bivalvia: Unionida).</title>
        <authorList>
            <person name="Smith C.H."/>
        </authorList>
    </citation>
    <scope>NUCLEOTIDE SEQUENCE</scope>
    <source>
        <strain evidence="8">CHS0354</strain>
    </source>
</reference>
<name>A0AAE0RLT3_9BIVA</name>
<reference evidence="8" key="3">
    <citation type="submission" date="2023-05" db="EMBL/GenBank/DDBJ databases">
        <authorList>
            <person name="Smith C.H."/>
        </authorList>
    </citation>
    <scope>NUCLEOTIDE SEQUENCE</scope>
    <source>
        <strain evidence="8">CHS0354</strain>
        <tissue evidence="8">Mantle</tissue>
    </source>
</reference>
<dbReference type="GO" id="GO:0005886">
    <property type="term" value="C:plasma membrane"/>
    <property type="evidence" value="ECO:0007669"/>
    <property type="project" value="TreeGrafter"/>
</dbReference>
<evidence type="ECO:0000256" key="3">
    <source>
        <dbReference type="ARBA" id="ARBA00022448"/>
    </source>
</evidence>
<dbReference type="PANTHER" id="PTHR11706">
    <property type="entry name" value="SOLUTE CARRIER PROTEIN FAMILY 11 MEMBER"/>
    <property type="match status" value="1"/>
</dbReference>
<comment type="caution">
    <text evidence="8">The sequence shown here is derived from an EMBL/GenBank/DDBJ whole genome shotgun (WGS) entry which is preliminary data.</text>
</comment>
<comment type="subcellular location">
    <subcellularLocation>
        <location evidence="1">Membrane</location>
        <topology evidence="1">Multi-pass membrane protein</topology>
    </subcellularLocation>
</comment>
<dbReference type="PANTHER" id="PTHR11706:SF33">
    <property type="entry name" value="NATURAL RESISTANCE-ASSOCIATED MACROPHAGE PROTEIN 2"/>
    <property type="match status" value="1"/>
</dbReference>
<dbReference type="AlphaFoldDB" id="A0AAE0RLT3"/>
<feature type="transmembrane region" description="Helical" evidence="7">
    <location>
        <begin position="149"/>
        <end position="169"/>
    </location>
</feature>
<evidence type="ECO:0000256" key="6">
    <source>
        <dbReference type="ARBA" id="ARBA00023136"/>
    </source>
</evidence>
<evidence type="ECO:0000256" key="4">
    <source>
        <dbReference type="ARBA" id="ARBA00022692"/>
    </source>
</evidence>
<evidence type="ECO:0000313" key="9">
    <source>
        <dbReference type="Proteomes" id="UP001195483"/>
    </source>
</evidence>
<evidence type="ECO:0000256" key="1">
    <source>
        <dbReference type="ARBA" id="ARBA00004141"/>
    </source>
</evidence>
<dbReference type="PRINTS" id="PR00447">
    <property type="entry name" value="NATRESASSCMP"/>
</dbReference>
<evidence type="ECO:0000256" key="7">
    <source>
        <dbReference type="SAM" id="Phobius"/>
    </source>
</evidence>
<accession>A0AAE0RLT3</accession>
<feature type="transmembrane region" description="Helical" evidence="7">
    <location>
        <begin position="107"/>
        <end position="140"/>
    </location>
</feature>
<keyword evidence="4 7" id="KW-0812">Transmembrane</keyword>
<feature type="transmembrane region" description="Helical" evidence="7">
    <location>
        <begin position="49"/>
        <end position="67"/>
    </location>
</feature>
<feature type="transmembrane region" description="Helical" evidence="7">
    <location>
        <begin position="275"/>
        <end position="295"/>
    </location>
</feature>
<keyword evidence="5 7" id="KW-1133">Transmembrane helix</keyword>
<dbReference type="InterPro" id="IPR001046">
    <property type="entry name" value="NRAMP_fam"/>
</dbReference>
<gene>
    <name evidence="8" type="ORF">CHS0354_030110</name>
</gene>
<evidence type="ECO:0000313" key="8">
    <source>
        <dbReference type="EMBL" id="KAK3575778.1"/>
    </source>
</evidence>
<reference evidence="8" key="2">
    <citation type="journal article" date="2021" name="Genome Biol. Evol.">
        <title>Developing a high-quality reference genome for a parasitic bivalve with doubly uniparental inheritance (Bivalvia: Unionida).</title>
        <authorList>
            <person name="Smith C.H."/>
        </authorList>
    </citation>
    <scope>NUCLEOTIDE SEQUENCE</scope>
    <source>
        <strain evidence="8">CHS0354</strain>
        <tissue evidence="8">Mantle</tissue>
    </source>
</reference>
<dbReference type="GO" id="GO:0015086">
    <property type="term" value="F:cadmium ion transmembrane transporter activity"/>
    <property type="evidence" value="ECO:0007669"/>
    <property type="project" value="TreeGrafter"/>
</dbReference>
<dbReference type="Proteomes" id="UP001195483">
    <property type="component" value="Unassembled WGS sequence"/>
</dbReference>
<keyword evidence="6 7" id="KW-0472">Membrane</keyword>
<sequence>MKERAFEPIITDYKKGWKRLLSFMGPAYLISVGYMDPGNWATDLAAGSRYGYSLLWVIVLSTILPVWELLQEKTLHSSAVVIIPADLNFVYWIFAEIAIAATDLAEILGLAIGLNLLFGIDIIIGVIFSLFDTLIIMVLVKRGIRRMEAIIIAMISIIGLCFAVELFFARPDTGELVKGLIPSLPDNQAIYLAVGIIGATIMPHNLYLHSSLVQTRQINSDDEGKRSALRYNLIDTVIALGLALFVNASILILAAAVFHRTGNAGIEDITEAHKLLSPLLGTAAASVLFALALVASGQSSTLTGTLTGTDCNGGVP</sequence>
<dbReference type="GO" id="GO:0005384">
    <property type="term" value="F:manganese ion transmembrane transporter activity"/>
    <property type="evidence" value="ECO:0007669"/>
    <property type="project" value="TreeGrafter"/>
</dbReference>